<dbReference type="Gene3D" id="3.50.50.60">
    <property type="entry name" value="FAD/NAD(P)-binding domain"/>
    <property type="match status" value="1"/>
</dbReference>
<dbReference type="GO" id="GO:0010181">
    <property type="term" value="F:FMN binding"/>
    <property type="evidence" value="ECO:0007669"/>
    <property type="project" value="InterPro"/>
</dbReference>
<evidence type="ECO:0000256" key="2">
    <source>
        <dbReference type="ARBA" id="ARBA00001966"/>
    </source>
</evidence>
<evidence type="ECO:0000256" key="3">
    <source>
        <dbReference type="ARBA" id="ARBA00011048"/>
    </source>
</evidence>
<evidence type="ECO:0000256" key="5">
    <source>
        <dbReference type="ARBA" id="ARBA00022643"/>
    </source>
</evidence>
<dbReference type="SUPFAM" id="SSF51395">
    <property type="entry name" value="FMN-linked oxidoreductases"/>
    <property type="match status" value="1"/>
</dbReference>
<organism evidence="12 13">
    <name type="scientific">Rhodococcoides kyotonense</name>
    <dbReference type="NCBI Taxonomy" id="398843"/>
    <lineage>
        <taxon>Bacteria</taxon>
        <taxon>Bacillati</taxon>
        <taxon>Actinomycetota</taxon>
        <taxon>Actinomycetes</taxon>
        <taxon>Mycobacteriales</taxon>
        <taxon>Nocardiaceae</taxon>
        <taxon>Rhodococcoides</taxon>
    </lineage>
</organism>
<keyword evidence="5" id="KW-0288">FMN</keyword>
<evidence type="ECO:0000313" key="12">
    <source>
        <dbReference type="EMBL" id="OAK51209.1"/>
    </source>
</evidence>
<comment type="cofactor">
    <cofactor evidence="1">
        <name>FMN</name>
        <dbReference type="ChEBI" id="CHEBI:58210"/>
    </cofactor>
</comment>
<evidence type="ECO:0008006" key="14">
    <source>
        <dbReference type="Google" id="ProtNLM"/>
    </source>
</evidence>
<dbReference type="InterPro" id="IPR036188">
    <property type="entry name" value="FAD/NAD-bd_sf"/>
</dbReference>
<sequence length="664" mass="71371">MTKHSALWQPIELGPVSVKNRIVVTAHALMYGDKDNLMTQQSIDYYEERAKGGAGLILTEAQAVHGTSRGLGYRTHQGWRTEVIPVYERLAAAVHRHGAKIFVDLSHFGVEDYNGMFLDNWRALWSPSGLPSTTYGEIGKAMTHGDIEQLVAGFGRSARNAKVAGIDGAEVHAAHGYLLCSFLSPLTNRRTDEYGGSTENRCRIVKECAEAVRRECGPDFAVGVRLSLTEYTPGGIDEAEGVKIARHLADSGLFDYFSISAGNASTFDRVVSPMSMPGPQLVDLAKRAKEVLGDIPVVTANGITELSVADSIVSSGEADLVAMTRAHIADPLLVQKAQSGREDEIRHCVRANQGCIGRMSKGWELTCTQNPAAGREKTLGSGTLNLASEPRKVLVIGGGPAGMRAAEVAASRGHEVVLMEQSDKLGGQIRAAAKLTTRGRWSVLVHDMERMLEKYKVDVRLNTTADLDNVRALGPDHVILASGSTWRRDGFSAVLAARPAIPGLDNIRVLDPIQAIDDPDACGDNVVIVDDTGEYTALGLAELLATTGKKVEVVSSKLFLGDNTLMNLDIGHLYPRLYALGATLTPQHIVTEVTGDGVVLSRIWDGATKTIPAQSLVTVMLRDAQTALLPQLQEQFAVTAIGDALAPRRVDEAIYEGEMAGRGV</sequence>
<dbReference type="PANTHER" id="PTHR42917">
    <property type="entry name" value="2,4-DIENOYL-COA REDUCTASE"/>
    <property type="match status" value="1"/>
</dbReference>
<dbReference type="Proteomes" id="UP000077519">
    <property type="component" value="Unassembled WGS sequence"/>
</dbReference>
<dbReference type="PRINTS" id="PR00368">
    <property type="entry name" value="FADPNR"/>
</dbReference>
<name>A0A177Y7M3_9NOCA</name>
<keyword evidence="8" id="KW-0408">Iron</keyword>
<dbReference type="GO" id="GO:0046872">
    <property type="term" value="F:metal ion binding"/>
    <property type="evidence" value="ECO:0007669"/>
    <property type="project" value="UniProtKB-KW"/>
</dbReference>
<keyword evidence="13" id="KW-1185">Reference proteome</keyword>
<feature type="domain" description="FAD/NAD(P)-binding" evidence="11">
    <location>
        <begin position="392"/>
        <end position="629"/>
    </location>
</feature>
<evidence type="ECO:0000256" key="7">
    <source>
        <dbReference type="ARBA" id="ARBA00023002"/>
    </source>
</evidence>
<dbReference type="InterPro" id="IPR013785">
    <property type="entry name" value="Aldolase_TIM"/>
</dbReference>
<comment type="cofactor">
    <cofactor evidence="2">
        <name>[4Fe-4S] cluster</name>
        <dbReference type="ChEBI" id="CHEBI:49883"/>
    </cofactor>
</comment>
<accession>A0A177Y7M3</accession>
<dbReference type="GO" id="GO:0051536">
    <property type="term" value="F:iron-sulfur cluster binding"/>
    <property type="evidence" value="ECO:0007669"/>
    <property type="project" value="UniProtKB-KW"/>
</dbReference>
<feature type="domain" description="NADH:flavin oxidoreductase/NADH oxidase N-terminal" evidence="10">
    <location>
        <begin position="7"/>
        <end position="344"/>
    </location>
</feature>
<keyword evidence="9" id="KW-0411">Iron-sulfur</keyword>
<evidence type="ECO:0000256" key="6">
    <source>
        <dbReference type="ARBA" id="ARBA00022723"/>
    </source>
</evidence>
<evidence type="ECO:0000259" key="11">
    <source>
        <dbReference type="Pfam" id="PF07992"/>
    </source>
</evidence>
<keyword evidence="4" id="KW-0285">Flavoprotein</keyword>
<reference evidence="12 13" key="1">
    <citation type="submission" date="2016-03" db="EMBL/GenBank/DDBJ databases">
        <title>Genome sequence of Rhodococcus kyotonensis KB10.</title>
        <authorList>
            <person name="Jeong H."/>
            <person name="Hong C.E."/>
            <person name="Jo S.H."/>
            <person name="Park J.M."/>
        </authorList>
    </citation>
    <scope>NUCLEOTIDE SEQUENCE [LARGE SCALE GENOMIC DNA]</scope>
    <source>
        <strain evidence="12 13">KB10</strain>
    </source>
</reference>
<dbReference type="InterPro" id="IPR051793">
    <property type="entry name" value="NADH:flavin_oxidoreductase"/>
</dbReference>
<dbReference type="RefSeq" id="WP_068431826.1">
    <property type="nucleotide sequence ID" value="NZ_LVHI01000040.1"/>
</dbReference>
<evidence type="ECO:0000313" key="13">
    <source>
        <dbReference type="Proteomes" id="UP000077519"/>
    </source>
</evidence>
<protein>
    <recommendedName>
        <fullName evidence="14">2,4-dienoyl-CoA reductase</fullName>
    </recommendedName>
</protein>
<dbReference type="InterPro" id="IPR023753">
    <property type="entry name" value="FAD/NAD-binding_dom"/>
</dbReference>
<dbReference type="InterPro" id="IPR001155">
    <property type="entry name" value="OxRdtase_FMN_N"/>
</dbReference>
<dbReference type="SUPFAM" id="SSF51905">
    <property type="entry name" value="FAD/NAD(P)-binding domain"/>
    <property type="match status" value="1"/>
</dbReference>
<evidence type="ECO:0000256" key="9">
    <source>
        <dbReference type="ARBA" id="ARBA00023014"/>
    </source>
</evidence>
<dbReference type="GO" id="GO:0016491">
    <property type="term" value="F:oxidoreductase activity"/>
    <property type="evidence" value="ECO:0007669"/>
    <property type="project" value="UniProtKB-KW"/>
</dbReference>
<gene>
    <name evidence="12" type="ORF">A3K89_13420</name>
</gene>
<keyword evidence="7" id="KW-0560">Oxidoreductase</keyword>
<dbReference type="EMBL" id="LVHI01000040">
    <property type="protein sequence ID" value="OAK51209.1"/>
    <property type="molecule type" value="Genomic_DNA"/>
</dbReference>
<dbReference type="PANTHER" id="PTHR42917:SF2">
    <property type="entry name" value="2,4-DIENOYL-COA REDUCTASE [(2E)-ENOYL-COA-PRODUCING]"/>
    <property type="match status" value="1"/>
</dbReference>
<evidence type="ECO:0000256" key="8">
    <source>
        <dbReference type="ARBA" id="ARBA00023004"/>
    </source>
</evidence>
<comment type="similarity">
    <text evidence="3">In the N-terminal section; belongs to the NADH:flavin oxidoreductase/NADH oxidase family.</text>
</comment>
<dbReference type="SUPFAM" id="SSF51971">
    <property type="entry name" value="Nucleotide-binding domain"/>
    <property type="match status" value="1"/>
</dbReference>
<comment type="caution">
    <text evidence="12">The sequence shown here is derived from an EMBL/GenBank/DDBJ whole genome shotgun (WGS) entry which is preliminary data.</text>
</comment>
<proteinExistence type="inferred from homology"/>
<dbReference type="Pfam" id="PF00724">
    <property type="entry name" value="Oxidored_FMN"/>
    <property type="match status" value="1"/>
</dbReference>
<dbReference type="Pfam" id="PF07992">
    <property type="entry name" value="Pyr_redox_2"/>
    <property type="match status" value="1"/>
</dbReference>
<evidence type="ECO:0000259" key="10">
    <source>
        <dbReference type="Pfam" id="PF00724"/>
    </source>
</evidence>
<keyword evidence="6" id="KW-0479">Metal-binding</keyword>
<dbReference type="Gene3D" id="3.40.50.720">
    <property type="entry name" value="NAD(P)-binding Rossmann-like Domain"/>
    <property type="match status" value="1"/>
</dbReference>
<dbReference type="AlphaFoldDB" id="A0A177Y7M3"/>
<evidence type="ECO:0000256" key="1">
    <source>
        <dbReference type="ARBA" id="ARBA00001917"/>
    </source>
</evidence>
<dbReference type="Gene3D" id="3.20.20.70">
    <property type="entry name" value="Aldolase class I"/>
    <property type="match status" value="1"/>
</dbReference>
<evidence type="ECO:0000256" key="4">
    <source>
        <dbReference type="ARBA" id="ARBA00022630"/>
    </source>
</evidence>